<dbReference type="AlphaFoldDB" id="A0A3N4L2C1"/>
<keyword evidence="2" id="KW-0812">Transmembrane</keyword>
<keyword evidence="2" id="KW-1133">Transmembrane helix</keyword>
<dbReference type="InterPro" id="IPR029058">
    <property type="entry name" value="AB_hydrolase_fold"/>
</dbReference>
<keyword evidence="2" id="KW-0472">Membrane</keyword>
<evidence type="ECO:0000256" key="2">
    <source>
        <dbReference type="SAM" id="Phobius"/>
    </source>
</evidence>
<feature type="transmembrane region" description="Helical" evidence="2">
    <location>
        <begin position="117"/>
        <end position="136"/>
    </location>
</feature>
<evidence type="ECO:0000313" key="3">
    <source>
        <dbReference type="EMBL" id="RPB16964.1"/>
    </source>
</evidence>
<dbReference type="PANTHER" id="PTHR42044">
    <property type="entry name" value="DUF676 DOMAIN-CONTAINING PROTEIN-RELATED"/>
    <property type="match status" value="1"/>
</dbReference>
<name>A0A3N4L2C1_9PEZI</name>
<dbReference type="InParanoid" id="A0A3N4L2C1"/>
<dbReference type="SUPFAM" id="SSF53474">
    <property type="entry name" value="alpha/beta-Hydrolases"/>
    <property type="match status" value="1"/>
</dbReference>
<feature type="region of interest" description="Disordered" evidence="1">
    <location>
        <begin position="287"/>
        <end position="316"/>
    </location>
</feature>
<dbReference type="OrthoDB" id="202545at2759"/>
<dbReference type="PANTHER" id="PTHR42044:SF2">
    <property type="entry name" value="DUF676 DOMAIN-CONTAINING PROTEIN"/>
    <property type="match status" value="1"/>
</dbReference>
<feature type="transmembrane region" description="Helical" evidence="2">
    <location>
        <begin position="89"/>
        <end position="111"/>
    </location>
</feature>
<dbReference type="EMBL" id="ML119107">
    <property type="protein sequence ID" value="RPB16964.1"/>
    <property type="molecule type" value="Genomic_DNA"/>
</dbReference>
<feature type="compositionally biased region" description="Low complexity" evidence="1">
    <location>
        <begin position="287"/>
        <end position="303"/>
    </location>
</feature>
<gene>
    <name evidence="3" type="ORF">P167DRAFT_499627</name>
</gene>
<feature type="transmembrane region" description="Helical" evidence="2">
    <location>
        <begin position="48"/>
        <end position="68"/>
    </location>
</feature>
<sequence>MARMARPPVLPLYKPRELFTMPVSYLPSQIDGGASSTPLNFRDSPFKLLWADIKLVASLLLWVPHIFLPIRSTNRYSELYMSRENMRDLFIHCVLGLLGIIFLIIAVPLAIAAPGGAFWLFVGLYYGIVWILCIKLRGPRVVYSRFNLDGYAVKPEENWVFINGVAAGEHWLQENIDMLSSIFKRPVVGVHNQTYGTVFDLMECLVQRCFSYSTEDTRIIYQHLKAVLMNNEITKVVVIAHSQGGIILSTALDSLFADVPSDAFDKLEIYTFGCAANHFNNPVRYVPTPPSTTSSEYSTSVSSFATDSQTTSAGPPKEERLIRHIEHYANEHDFVALFGVLHFTRDKLSNRFVGKVFENKGHGGHLMNQHYLDRMFVDEASGFLDQVVEIDENTAMQREEEAGLEGALNRTEVEARATHGENVAHGTAEAVGVRIDASRSVRTLGTVRTRGTMDARRSVERQRGKTVRDLSRLWRYKDGHSPQD</sequence>
<protein>
    <recommendedName>
        <fullName evidence="5">DUF676 domain-containing protein</fullName>
    </recommendedName>
</protein>
<keyword evidence="4" id="KW-1185">Reference proteome</keyword>
<proteinExistence type="predicted"/>
<evidence type="ECO:0008006" key="5">
    <source>
        <dbReference type="Google" id="ProtNLM"/>
    </source>
</evidence>
<accession>A0A3N4L2C1</accession>
<evidence type="ECO:0000313" key="4">
    <source>
        <dbReference type="Proteomes" id="UP000277580"/>
    </source>
</evidence>
<organism evidence="3 4">
    <name type="scientific">Morchella conica CCBAS932</name>
    <dbReference type="NCBI Taxonomy" id="1392247"/>
    <lineage>
        <taxon>Eukaryota</taxon>
        <taxon>Fungi</taxon>
        <taxon>Dikarya</taxon>
        <taxon>Ascomycota</taxon>
        <taxon>Pezizomycotina</taxon>
        <taxon>Pezizomycetes</taxon>
        <taxon>Pezizales</taxon>
        <taxon>Morchellaceae</taxon>
        <taxon>Morchella</taxon>
    </lineage>
</organism>
<feature type="compositionally biased region" description="Polar residues" evidence="1">
    <location>
        <begin position="304"/>
        <end position="313"/>
    </location>
</feature>
<dbReference type="STRING" id="1392247.A0A3N4L2C1"/>
<dbReference type="Proteomes" id="UP000277580">
    <property type="component" value="Unassembled WGS sequence"/>
</dbReference>
<evidence type="ECO:0000256" key="1">
    <source>
        <dbReference type="SAM" id="MobiDB-lite"/>
    </source>
</evidence>
<reference evidence="3 4" key="1">
    <citation type="journal article" date="2018" name="Nat. Ecol. Evol.">
        <title>Pezizomycetes genomes reveal the molecular basis of ectomycorrhizal truffle lifestyle.</title>
        <authorList>
            <person name="Murat C."/>
            <person name="Payen T."/>
            <person name="Noel B."/>
            <person name="Kuo A."/>
            <person name="Morin E."/>
            <person name="Chen J."/>
            <person name="Kohler A."/>
            <person name="Krizsan K."/>
            <person name="Balestrini R."/>
            <person name="Da Silva C."/>
            <person name="Montanini B."/>
            <person name="Hainaut M."/>
            <person name="Levati E."/>
            <person name="Barry K.W."/>
            <person name="Belfiori B."/>
            <person name="Cichocki N."/>
            <person name="Clum A."/>
            <person name="Dockter R.B."/>
            <person name="Fauchery L."/>
            <person name="Guy J."/>
            <person name="Iotti M."/>
            <person name="Le Tacon F."/>
            <person name="Lindquist E.A."/>
            <person name="Lipzen A."/>
            <person name="Malagnac F."/>
            <person name="Mello A."/>
            <person name="Molinier V."/>
            <person name="Miyauchi S."/>
            <person name="Poulain J."/>
            <person name="Riccioni C."/>
            <person name="Rubini A."/>
            <person name="Sitrit Y."/>
            <person name="Splivallo R."/>
            <person name="Traeger S."/>
            <person name="Wang M."/>
            <person name="Zifcakova L."/>
            <person name="Wipf D."/>
            <person name="Zambonelli A."/>
            <person name="Paolocci F."/>
            <person name="Nowrousian M."/>
            <person name="Ottonello S."/>
            <person name="Baldrian P."/>
            <person name="Spatafora J.W."/>
            <person name="Henrissat B."/>
            <person name="Nagy L.G."/>
            <person name="Aury J.M."/>
            <person name="Wincker P."/>
            <person name="Grigoriev I.V."/>
            <person name="Bonfante P."/>
            <person name="Martin F.M."/>
        </authorList>
    </citation>
    <scope>NUCLEOTIDE SEQUENCE [LARGE SCALE GENOMIC DNA]</scope>
    <source>
        <strain evidence="3 4">CCBAS932</strain>
    </source>
</reference>